<dbReference type="GO" id="GO:0032981">
    <property type="term" value="P:mitochondrial respiratory chain complex I assembly"/>
    <property type="evidence" value="ECO:0007669"/>
    <property type="project" value="TreeGrafter"/>
</dbReference>
<dbReference type="InterPro" id="IPR009801">
    <property type="entry name" value="TMEM126"/>
</dbReference>
<feature type="transmembrane region" description="Helical" evidence="6">
    <location>
        <begin position="173"/>
        <end position="192"/>
    </location>
</feature>
<evidence type="ECO:0008006" key="9">
    <source>
        <dbReference type="Google" id="ProtNLM"/>
    </source>
</evidence>
<keyword evidence="3 6" id="KW-1133">Transmembrane helix</keyword>
<keyword evidence="5 6" id="KW-0472">Membrane</keyword>
<evidence type="ECO:0000256" key="1">
    <source>
        <dbReference type="ARBA" id="ARBA00004225"/>
    </source>
</evidence>
<dbReference type="Pfam" id="PF07114">
    <property type="entry name" value="TMEM126"/>
    <property type="match status" value="1"/>
</dbReference>
<comment type="caution">
    <text evidence="7">The sequence shown here is derived from an EMBL/GenBank/DDBJ whole genome shotgun (WGS) entry which is preliminary data.</text>
</comment>
<feature type="transmembrane region" description="Helical" evidence="6">
    <location>
        <begin position="118"/>
        <end position="142"/>
    </location>
</feature>
<feature type="non-terminal residue" evidence="7">
    <location>
        <position position="209"/>
    </location>
</feature>
<evidence type="ECO:0000256" key="5">
    <source>
        <dbReference type="ARBA" id="ARBA00023136"/>
    </source>
</evidence>
<keyword evidence="4" id="KW-0496">Mitochondrion</keyword>
<dbReference type="AlphaFoldDB" id="A0A553QMU3"/>
<sequence>FNMADEMMSGEDSENQVVLTRGKIITLLIKQFEKLPERDRNAILHGPFYLGSYAAFTGVLANTLYRKALHVTRAPFASNLPMGFIPFASVALVYNIAITNPLMTGDLNCSNCVIVRGALTSFFIGGIYPILLALPCSAGLAARYNSAPQPERGNIIRHWVNITKPIVMKMRPVLLLHVIYGSLLALWNFKIYEKMVKSITEEEVLSAIE</sequence>
<dbReference type="PANTHER" id="PTHR16296:SF2">
    <property type="entry name" value="TRANSMEMBRANE PROTEIN 126A"/>
    <property type="match status" value="1"/>
</dbReference>
<dbReference type="STRING" id="623744.A0A553QMU3"/>
<evidence type="ECO:0000256" key="2">
    <source>
        <dbReference type="ARBA" id="ARBA00022692"/>
    </source>
</evidence>
<dbReference type="OrthoDB" id="6234762at2759"/>
<gene>
    <name evidence="7" type="ORF">DNTS_021667</name>
</gene>
<comment type="subcellular location">
    <subcellularLocation>
        <location evidence="1">Mitochondrion membrane</location>
        <topology evidence="1">Multi-pass membrane protein</topology>
    </subcellularLocation>
</comment>
<feature type="transmembrane region" description="Helical" evidence="6">
    <location>
        <begin position="76"/>
        <end position="98"/>
    </location>
</feature>
<evidence type="ECO:0000256" key="6">
    <source>
        <dbReference type="SAM" id="Phobius"/>
    </source>
</evidence>
<dbReference type="GO" id="GO:0031966">
    <property type="term" value="C:mitochondrial membrane"/>
    <property type="evidence" value="ECO:0007669"/>
    <property type="project" value="UniProtKB-SubCell"/>
</dbReference>
<feature type="non-terminal residue" evidence="7">
    <location>
        <position position="1"/>
    </location>
</feature>
<evidence type="ECO:0000256" key="3">
    <source>
        <dbReference type="ARBA" id="ARBA00022989"/>
    </source>
</evidence>
<proteinExistence type="predicted"/>
<dbReference type="Proteomes" id="UP000316079">
    <property type="component" value="Unassembled WGS sequence"/>
</dbReference>
<keyword evidence="2 6" id="KW-0812">Transmembrane</keyword>
<reference evidence="7 8" key="1">
    <citation type="journal article" date="2019" name="Sci. Data">
        <title>Hybrid genome assembly and annotation of Danionella translucida.</title>
        <authorList>
            <person name="Kadobianskyi M."/>
            <person name="Schulze L."/>
            <person name="Schuelke M."/>
            <person name="Judkewitz B."/>
        </authorList>
    </citation>
    <scope>NUCLEOTIDE SEQUENCE [LARGE SCALE GENOMIC DNA]</scope>
    <source>
        <strain evidence="7 8">Bolton</strain>
    </source>
</reference>
<keyword evidence="8" id="KW-1185">Reference proteome</keyword>
<dbReference type="PANTHER" id="PTHR16296">
    <property type="entry name" value="UNCHARACTERIZED HYPOTHALAMUS PROTEIN HT007"/>
    <property type="match status" value="1"/>
</dbReference>
<feature type="transmembrane region" description="Helical" evidence="6">
    <location>
        <begin position="42"/>
        <end position="64"/>
    </location>
</feature>
<name>A0A553QMU3_9TELE</name>
<accession>A0A553QMU3</accession>
<evidence type="ECO:0000256" key="4">
    <source>
        <dbReference type="ARBA" id="ARBA00023128"/>
    </source>
</evidence>
<evidence type="ECO:0000313" key="8">
    <source>
        <dbReference type="Proteomes" id="UP000316079"/>
    </source>
</evidence>
<evidence type="ECO:0000313" key="7">
    <source>
        <dbReference type="EMBL" id="TRY91038.1"/>
    </source>
</evidence>
<organism evidence="7 8">
    <name type="scientific">Danionella cerebrum</name>
    <dbReference type="NCBI Taxonomy" id="2873325"/>
    <lineage>
        <taxon>Eukaryota</taxon>
        <taxon>Metazoa</taxon>
        <taxon>Chordata</taxon>
        <taxon>Craniata</taxon>
        <taxon>Vertebrata</taxon>
        <taxon>Euteleostomi</taxon>
        <taxon>Actinopterygii</taxon>
        <taxon>Neopterygii</taxon>
        <taxon>Teleostei</taxon>
        <taxon>Ostariophysi</taxon>
        <taxon>Cypriniformes</taxon>
        <taxon>Danionidae</taxon>
        <taxon>Danioninae</taxon>
        <taxon>Danionella</taxon>
    </lineage>
</organism>
<protein>
    <recommendedName>
        <fullName evidence="9">Transmembrane protein 126A</fullName>
    </recommendedName>
</protein>
<dbReference type="EMBL" id="SRMA01025785">
    <property type="protein sequence ID" value="TRY91038.1"/>
    <property type="molecule type" value="Genomic_DNA"/>
</dbReference>